<comment type="caution">
    <text evidence="2">The sequence shown here is derived from an EMBL/GenBank/DDBJ whole genome shotgun (WGS) entry which is preliminary data.</text>
</comment>
<reference evidence="2 3" key="1">
    <citation type="submission" date="2015-10" db="EMBL/GenBank/DDBJ databases">
        <title>Genome analyses suggest a sexual origin of heterokaryosis in a supposedly ancient asexual fungus.</title>
        <authorList>
            <person name="Ropars J."/>
            <person name="Sedzielewska K."/>
            <person name="Noel J."/>
            <person name="Charron P."/>
            <person name="Farinelli L."/>
            <person name="Marton T."/>
            <person name="Kruger M."/>
            <person name="Pelin A."/>
            <person name="Brachmann A."/>
            <person name="Corradi N."/>
        </authorList>
    </citation>
    <scope>NUCLEOTIDE SEQUENCE [LARGE SCALE GENOMIC DNA]</scope>
    <source>
        <strain evidence="2 3">A4</strain>
    </source>
</reference>
<organism evidence="2 3">
    <name type="scientific">Rhizophagus irregularis</name>
    <dbReference type="NCBI Taxonomy" id="588596"/>
    <lineage>
        <taxon>Eukaryota</taxon>
        <taxon>Fungi</taxon>
        <taxon>Fungi incertae sedis</taxon>
        <taxon>Mucoromycota</taxon>
        <taxon>Glomeromycotina</taxon>
        <taxon>Glomeromycetes</taxon>
        <taxon>Glomerales</taxon>
        <taxon>Glomeraceae</taxon>
        <taxon>Rhizophagus</taxon>
    </lineage>
</organism>
<proteinExistence type="predicted"/>
<evidence type="ECO:0000256" key="1">
    <source>
        <dbReference type="SAM" id="MobiDB-lite"/>
    </source>
</evidence>
<feature type="region of interest" description="Disordered" evidence="1">
    <location>
        <begin position="165"/>
        <end position="204"/>
    </location>
</feature>
<evidence type="ECO:0000313" key="2">
    <source>
        <dbReference type="EMBL" id="PKY52684.1"/>
    </source>
</evidence>
<gene>
    <name evidence="2" type="ORF">RhiirA4_497242</name>
</gene>
<dbReference type="Proteomes" id="UP000234323">
    <property type="component" value="Unassembled WGS sequence"/>
</dbReference>
<dbReference type="VEuPathDB" id="FungiDB:FUN_003328"/>
<dbReference type="VEuPathDB" id="FungiDB:RhiirFUN_023530"/>
<keyword evidence="3" id="KW-1185">Reference proteome</keyword>
<dbReference type="EMBL" id="LLXI01001252">
    <property type="protein sequence ID" value="PKY52684.1"/>
    <property type="molecule type" value="Genomic_DNA"/>
</dbReference>
<sequence length="204" mass="23418">MDQTGNSSTPLQHTSTNGVGISIMSLNDFHNINTATPAPQNVIFEFYFHLPDNTRIYRVTYSELSPSENVQLLNALHNINTATPAPQNVIFVFYFHLPDDTRIYRVTYSELSPSENVQLLNNGINLSHIPDYLLPDHYYLQSLIRQQIQQQVQHPIYQQNDIQQQSFDNSQSTSQMYSNNDTYSNETVSYNMQDTRNAGFQNSS</sequence>
<evidence type="ECO:0000313" key="3">
    <source>
        <dbReference type="Proteomes" id="UP000234323"/>
    </source>
</evidence>
<name>A0A2I1H1I2_9GLOM</name>
<dbReference type="VEuPathDB" id="FungiDB:RhiirA1_467675"/>
<protein>
    <submittedName>
        <fullName evidence="2">Uncharacterized protein</fullName>
    </submittedName>
</protein>
<accession>A0A2I1H1I2</accession>
<dbReference type="AlphaFoldDB" id="A0A2I1H1I2"/>